<protein>
    <recommendedName>
        <fullName evidence="6">RING-type domain-containing protein</fullName>
    </recommendedName>
</protein>
<dbReference type="GO" id="GO:0061630">
    <property type="term" value="F:ubiquitin protein ligase activity"/>
    <property type="evidence" value="ECO:0007669"/>
    <property type="project" value="TreeGrafter"/>
</dbReference>
<dbReference type="eggNOG" id="KOG0800">
    <property type="taxonomic scope" value="Eukaryota"/>
</dbReference>
<dbReference type="PANTHER" id="PTHR45931">
    <property type="entry name" value="SI:CH211-59O9.10"/>
    <property type="match status" value="1"/>
</dbReference>
<feature type="region of interest" description="Disordered" evidence="5">
    <location>
        <begin position="1"/>
        <end position="42"/>
    </location>
</feature>
<evidence type="ECO:0000259" key="6">
    <source>
        <dbReference type="PROSITE" id="PS50089"/>
    </source>
</evidence>
<feature type="region of interest" description="Disordered" evidence="5">
    <location>
        <begin position="100"/>
        <end position="145"/>
    </location>
</feature>
<keyword evidence="3" id="KW-0862">Zinc</keyword>
<proteinExistence type="predicted"/>
<dbReference type="Gene3D" id="3.30.40.10">
    <property type="entry name" value="Zinc/RING finger domain, C3HC4 (zinc finger)"/>
    <property type="match status" value="1"/>
</dbReference>
<gene>
    <name evidence="7" type="ORF">AMSG_10293</name>
</gene>
<evidence type="ECO:0000313" key="8">
    <source>
        <dbReference type="Proteomes" id="UP000054408"/>
    </source>
</evidence>
<evidence type="ECO:0000256" key="2">
    <source>
        <dbReference type="ARBA" id="ARBA00022771"/>
    </source>
</evidence>
<evidence type="ECO:0000256" key="3">
    <source>
        <dbReference type="ARBA" id="ARBA00022833"/>
    </source>
</evidence>
<evidence type="ECO:0000256" key="5">
    <source>
        <dbReference type="SAM" id="MobiDB-lite"/>
    </source>
</evidence>
<dbReference type="OMA" id="HEDYIND"/>
<dbReference type="OrthoDB" id="10265739at2759"/>
<dbReference type="SMART" id="SM00184">
    <property type="entry name" value="RING"/>
    <property type="match status" value="1"/>
</dbReference>
<keyword evidence="1" id="KW-0479">Metal-binding</keyword>
<accession>A0A0L0DPS5</accession>
<dbReference type="GO" id="GO:0005634">
    <property type="term" value="C:nucleus"/>
    <property type="evidence" value="ECO:0007669"/>
    <property type="project" value="TreeGrafter"/>
</dbReference>
<dbReference type="PANTHER" id="PTHR45931:SF3">
    <property type="entry name" value="RING ZINC FINGER-CONTAINING PROTEIN"/>
    <property type="match status" value="1"/>
</dbReference>
<keyword evidence="2 4" id="KW-0863">Zinc-finger</keyword>
<dbReference type="GeneID" id="25568552"/>
<evidence type="ECO:0000313" key="7">
    <source>
        <dbReference type="EMBL" id="KNC54309.1"/>
    </source>
</evidence>
<dbReference type="GO" id="GO:0006511">
    <property type="term" value="P:ubiquitin-dependent protein catabolic process"/>
    <property type="evidence" value="ECO:0007669"/>
    <property type="project" value="TreeGrafter"/>
</dbReference>
<keyword evidence="8" id="KW-1185">Reference proteome</keyword>
<feature type="compositionally biased region" description="Basic and acidic residues" evidence="5">
    <location>
        <begin position="104"/>
        <end position="129"/>
    </location>
</feature>
<dbReference type="RefSeq" id="XP_013753770.1">
    <property type="nucleotide sequence ID" value="XM_013898316.1"/>
</dbReference>
<dbReference type="Pfam" id="PF13639">
    <property type="entry name" value="zf-RING_2"/>
    <property type="match status" value="1"/>
</dbReference>
<feature type="domain" description="RING-type" evidence="6">
    <location>
        <begin position="282"/>
        <end position="323"/>
    </location>
</feature>
<dbReference type="GO" id="GO:0008270">
    <property type="term" value="F:zinc ion binding"/>
    <property type="evidence" value="ECO:0007669"/>
    <property type="project" value="UniProtKB-KW"/>
</dbReference>
<dbReference type="AlphaFoldDB" id="A0A0L0DPS5"/>
<feature type="compositionally biased region" description="Acidic residues" evidence="5">
    <location>
        <begin position="1"/>
        <end position="37"/>
    </location>
</feature>
<evidence type="ECO:0000256" key="4">
    <source>
        <dbReference type="PROSITE-ProRule" id="PRU00175"/>
    </source>
</evidence>
<organism evidence="7 8">
    <name type="scientific">Thecamonas trahens ATCC 50062</name>
    <dbReference type="NCBI Taxonomy" id="461836"/>
    <lineage>
        <taxon>Eukaryota</taxon>
        <taxon>Apusozoa</taxon>
        <taxon>Apusomonadida</taxon>
        <taxon>Apusomonadidae</taxon>
        <taxon>Thecamonas</taxon>
    </lineage>
</organism>
<dbReference type="InterPro" id="IPR051834">
    <property type="entry name" value="RING_finger_E3_ligase"/>
</dbReference>
<dbReference type="SUPFAM" id="SSF57850">
    <property type="entry name" value="RING/U-box"/>
    <property type="match status" value="1"/>
</dbReference>
<dbReference type="Proteomes" id="UP000054408">
    <property type="component" value="Unassembled WGS sequence"/>
</dbReference>
<dbReference type="STRING" id="461836.A0A0L0DPS5"/>
<dbReference type="InterPro" id="IPR013083">
    <property type="entry name" value="Znf_RING/FYVE/PHD"/>
</dbReference>
<sequence length="328" mass="35486">MDEQLAQTDDDDDDNNDGGDDDDDGGGDDDDGGDGDGDEYRMTIDGNEALMRSLAASLAASEAARAAVYETVDKAEVPLAETRHADVMSDEALARALQEEEEEAFRREQVRRSRRRAQEAREAAERALARDALGGGSSSEDSDVVDDWRSETAAMLAWQLRQMGGEMPDDDFGDVDVAGWRRRADPLSRMPNSLGRAGDRLVITPQTFNRIRGLRDDGTPAVVLPPGFGGAGELSYEEMMELEERMGPAVPRGASDAAIDALPTFVVGQSAPPTSSGDTLTCVVCLSELVAGQAAKTLPCLHVFHTQCIDEWLRRVSNCPMCKYDVPK</sequence>
<dbReference type="PROSITE" id="PS50089">
    <property type="entry name" value="ZF_RING_2"/>
    <property type="match status" value="1"/>
</dbReference>
<evidence type="ECO:0000256" key="1">
    <source>
        <dbReference type="ARBA" id="ARBA00022723"/>
    </source>
</evidence>
<name>A0A0L0DPS5_THETB</name>
<dbReference type="EMBL" id="GL349488">
    <property type="protein sequence ID" value="KNC54309.1"/>
    <property type="molecule type" value="Genomic_DNA"/>
</dbReference>
<dbReference type="CDD" id="cd16454">
    <property type="entry name" value="RING-H2_PA-TM-RING"/>
    <property type="match status" value="1"/>
</dbReference>
<reference evidence="7 8" key="1">
    <citation type="submission" date="2010-05" db="EMBL/GenBank/DDBJ databases">
        <title>The Genome Sequence of Thecamonas trahens ATCC 50062.</title>
        <authorList>
            <consortium name="The Broad Institute Genome Sequencing Platform"/>
            <person name="Russ C."/>
            <person name="Cuomo C."/>
            <person name="Shea T."/>
            <person name="Young S.K."/>
            <person name="Zeng Q."/>
            <person name="Koehrsen M."/>
            <person name="Haas B."/>
            <person name="Borodovsky M."/>
            <person name="Guigo R."/>
            <person name="Alvarado L."/>
            <person name="Berlin A."/>
            <person name="Bochicchio J."/>
            <person name="Borenstein D."/>
            <person name="Chapman S."/>
            <person name="Chen Z."/>
            <person name="Freedman E."/>
            <person name="Gellesch M."/>
            <person name="Goldberg J."/>
            <person name="Griggs A."/>
            <person name="Gujja S."/>
            <person name="Heilman E."/>
            <person name="Heiman D."/>
            <person name="Hepburn T."/>
            <person name="Howarth C."/>
            <person name="Jen D."/>
            <person name="Larson L."/>
            <person name="Mehta T."/>
            <person name="Park D."/>
            <person name="Pearson M."/>
            <person name="Roberts A."/>
            <person name="Saif S."/>
            <person name="Shenoy N."/>
            <person name="Sisk P."/>
            <person name="Stolte C."/>
            <person name="Sykes S."/>
            <person name="Thomson T."/>
            <person name="Walk T."/>
            <person name="White J."/>
            <person name="Yandava C."/>
            <person name="Burger G."/>
            <person name="Gray M.W."/>
            <person name="Holland P.W.H."/>
            <person name="King N."/>
            <person name="Lang F.B.F."/>
            <person name="Roger A.J."/>
            <person name="Ruiz-Trillo I."/>
            <person name="Lander E."/>
            <person name="Nusbaum C."/>
        </authorList>
    </citation>
    <scope>NUCLEOTIDE SEQUENCE [LARGE SCALE GENOMIC DNA]</scope>
    <source>
        <strain evidence="7 8">ATCC 50062</strain>
    </source>
</reference>
<dbReference type="InterPro" id="IPR001841">
    <property type="entry name" value="Znf_RING"/>
</dbReference>